<dbReference type="EMBL" id="CP139487">
    <property type="protein sequence ID" value="WPU66686.1"/>
    <property type="molecule type" value="Genomic_DNA"/>
</dbReference>
<keyword evidence="2 7" id="KW-0378">Hydrolase</keyword>
<dbReference type="PROSITE" id="PS00039">
    <property type="entry name" value="DEAD_ATP_HELICASE"/>
    <property type="match status" value="1"/>
</dbReference>
<dbReference type="InterPro" id="IPR011545">
    <property type="entry name" value="DEAD/DEAH_box_helicase_dom"/>
</dbReference>
<dbReference type="PANTHER" id="PTHR47959">
    <property type="entry name" value="ATP-DEPENDENT RNA HELICASE RHLE-RELATED"/>
    <property type="match status" value="1"/>
</dbReference>
<dbReference type="AlphaFoldDB" id="A0AAX4HTY6"/>
<dbReference type="Pfam" id="PF00271">
    <property type="entry name" value="Helicase_C"/>
    <property type="match status" value="1"/>
</dbReference>
<feature type="domain" description="DEAD-box RNA helicase Q" evidence="11">
    <location>
        <begin position="2"/>
        <end position="30"/>
    </location>
</feature>
<accession>A0AAX4HTY6</accession>
<feature type="compositionally biased region" description="Basic residues" evidence="8">
    <location>
        <begin position="418"/>
        <end position="431"/>
    </location>
</feature>
<keyword evidence="13" id="KW-1185">Reference proteome</keyword>
<dbReference type="Pfam" id="PF00270">
    <property type="entry name" value="DEAD"/>
    <property type="match status" value="1"/>
</dbReference>
<evidence type="ECO:0000256" key="6">
    <source>
        <dbReference type="PROSITE-ProRule" id="PRU00552"/>
    </source>
</evidence>
<feature type="domain" description="Helicase C-terminal" evidence="10">
    <location>
        <begin position="232"/>
        <end position="379"/>
    </location>
</feature>
<evidence type="ECO:0000256" key="7">
    <source>
        <dbReference type="RuleBase" id="RU000492"/>
    </source>
</evidence>
<feature type="region of interest" description="Disordered" evidence="8">
    <location>
        <begin position="374"/>
        <end position="431"/>
    </location>
</feature>
<dbReference type="InterPro" id="IPR044742">
    <property type="entry name" value="DEAD/DEAH_RhlB"/>
</dbReference>
<keyword evidence="3 7" id="KW-0347">Helicase</keyword>
<dbReference type="CDD" id="cd00268">
    <property type="entry name" value="DEADc"/>
    <property type="match status" value="1"/>
</dbReference>
<dbReference type="GO" id="GO:0005829">
    <property type="term" value="C:cytosol"/>
    <property type="evidence" value="ECO:0007669"/>
    <property type="project" value="TreeGrafter"/>
</dbReference>
<dbReference type="InterPro" id="IPR014014">
    <property type="entry name" value="RNA_helicase_DEAD_Q_motif"/>
</dbReference>
<keyword evidence="4 7" id="KW-0067">ATP-binding</keyword>
<dbReference type="RefSeq" id="WP_321399149.1">
    <property type="nucleotide sequence ID" value="NZ_CP139487.1"/>
</dbReference>
<evidence type="ECO:0000259" key="9">
    <source>
        <dbReference type="PROSITE" id="PS51192"/>
    </source>
</evidence>
<evidence type="ECO:0000259" key="10">
    <source>
        <dbReference type="PROSITE" id="PS51194"/>
    </source>
</evidence>
<evidence type="ECO:0000256" key="8">
    <source>
        <dbReference type="SAM" id="MobiDB-lite"/>
    </source>
</evidence>
<evidence type="ECO:0000259" key="11">
    <source>
        <dbReference type="PROSITE" id="PS51195"/>
    </source>
</evidence>
<evidence type="ECO:0000256" key="2">
    <source>
        <dbReference type="ARBA" id="ARBA00022801"/>
    </source>
</evidence>
<dbReference type="GO" id="GO:0016787">
    <property type="term" value="F:hydrolase activity"/>
    <property type="evidence" value="ECO:0007669"/>
    <property type="project" value="UniProtKB-KW"/>
</dbReference>
<evidence type="ECO:0000313" key="12">
    <source>
        <dbReference type="EMBL" id="WPU66686.1"/>
    </source>
</evidence>
<evidence type="ECO:0000313" key="13">
    <source>
        <dbReference type="Proteomes" id="UP001324634"/>
    </source>
</evidence>
<protein>
    <submittedName>
        <fullName evidence="12">DEAD/DEAH box helicase</fullName>
        <ecNumber evidence="12">3.6.4.-</ecNumber>
    </submittedName>
</protein>
<gene>
    <name evidence="12" type="ORF">SOO65_08000</name>
</gene>
<dbReference type="SMART" id="SM00490">
    <property type="entry name" value="HELICc"/>
    <property type="match status" value="1"/>
</dbReference>
<dbReference type="CDD" id="cd18787">
    <property type="entry name" value="SF2_C_DEAD"/>
    <property type="match status" value="1"/>
</dbReference>
<sequence>MSDFKNLGLSNELAQNLAELKYVSPTPIQSEAIPLILKGHDLLGIAQTGTGKSAAFLLPIIQQTNNCEVRKAEPLVLILAPTRELCIQIDESIQAYAKNLSLKSCAIFGGVEQEGQVKRLQEGVQIVVATPGRLLDLVEQKLLRLAKVESFVLDEADRMLDMGFIDDINFILEKLTERKQTMLFSATMPAEIQKLASTILRDPKTVEVTPVSSVAKNIEQKVIFCKKTEKFQLLKKILKEEEIELVLVFAKTKNIVDNIVEYLAQNRRAARAIHGDKTQEERERAILHFKEKVVKILVATDIASRGIDIDGVSHVINFDIPIDPESYVHRIGRTARAGKAGIAISFCDEEEKPSLEKIQKLSAIKFKTEKFHGGGGEGYKVKAVAKKTTAPTPGKSQEKNAWLDHSKRQTLQSDGSKRVHPGMKNNKKKRR</sequence>
<dbReference type="GO" id="GO:0003676">
    <property type="term" value="F:nucleic acid binding"/>
    <property type="evidence" value="ECO:0007669"/>
    <property type="project" value="InterPro"/>
</dbReference>
<evidence type="ECO:0000256" key="4">
    <source>
        <dbReference type="ARBA" id="ARBA00022840"/>
    </source>
</evidence>
<proteinExistence type="inferred from homology"/>
<feature type="short sequence motif" description="Q motif" evidence="6">
    <location>
        <begin position="2"/>
        <end position="30"/>
    </location>
</feature>
<feature type="compositionally biased region" description="Basic and acidic residues" evidence="8">
    <location>
        <begin position="396"/>
        <end position="407"/>
    </location>
</feature>
<comment type="similarity">
    <text evidence="5 7">Belongs to the DEAD box helicase family.</text>
</comment>
<dbReference type="InterPro" id="IPR014001">
    <property type="entry name" value="Helicase_ATP-bd"/>
</dbReference>
<dbReference type="InterPro" id="IPR050079">
    <property type="entry name" value="DEAD_box_RNA_helicase"/>
</dbReference>
<dbReference type="EC" id="3.6.4.-" evidence="12"/>
<dbReference type="GO" id="GO:0003724">
    <property type="term" value="F:RNA helicase activity"/>
    <property type="evidence" value="ECO:0007669"/>
    <property type="project" value="InterPro"/>
</dbReference>
<keyword evidence="1 7" id="KW-0547">Nucleotide-binding</keyword>
<dbReference type="SUPFAM" id="SSF52540">
    <property type="entry name" value="P-loop containing nucleoside triphosphate hydrolases"/>
    <property type="match status" value="1"/>
</dbReference>
<dbReference type="PANTHER" id="PTHR47959:SF13">
    <property type="entry name" value="ATP-DEPENDENT RNA HELICASE RHLE"/>
    <property type="match status" value="1"/>
</dbReference>
<reference evidence="12 13" key="1">
    <citation type="submission" date="2023-11" db="EMBL/GenBank/DDBJ databases">
        <title>Peredibacter starrii A3.12.</title>
        <authorList>
            <person name="Mitchell R.J."/>
        </authorList>
    </citation>
    <scope>NUCLEOTIDE SEQUENCE [LARGE SCALE GENOMIC DNA]</scope>
    <source>
        <strain evidence="12 13">A3.12</strain>
    </source>
</reference>
<organism evidence="12 13">
    <name type="scientific">Peredibacter starrii</name>
    <dbReference type="NCBI Taxonomy" id="28202"/>
    <lineage>
        <taxon>Bacteria</taxon>
        <taxon>Pseudomonadati</taxon>
        <taxon>Bdellovibrionota</taxon>
        <taxon>Bacteriovoracia</taxon>
        <taxon>Bacteriovoracales</taxon>
        <taxon>Bacteriovoracaceae</taxon>
        <taxon>Peredibacter</taxon>
    </lineage>
</organism>
<dbReference type="InterPro" id="IPR001650">
    <property type="entry name" value="Helicase_C-like"/>
</dbReference>
<dbReference type="Gene3D" id="3.40.50.300">
    <property type="entry name" value="P-loop containing nucleotide triphosphate hydrolases"/>
    <property type="match status" value="2"/>
</dbReference>
<dbReference type="InterPro" id="IPR000629">
    <property type="entry name" value="RNA-helicase_DEAD-box_CS"/>
</dbReference>
<evidence type="ECO:0000256" key="5">
    <source>
        <dbReference type="ARBA" id="ARBA00038437"/>
    </source>
</evidence>
<feature type="domain" description="Helicase ATP-binding" evidence="9">
    <location>
        <begin position="33"/>
        <end position="206"/>
    </location>
</feature>
<dbReference type="Proteomes" id="UP001324634">
    <property type="component" value="Chromosome"/>
</dbReference>
<dbReference type="KEGG" id="psti:SOO65_08000"/>
<evidence type="ECO:0000256" key="1">
    <source>
        <dbReference type="ARBA" id="ARBA00022741"/>
    </source>
</evidence>
<evidence type="ECO:0000256" key="3">
    <source>
        <dbReference type="ARBA" id="ARBA00022806"/>
    </source>
</evidence>
<dbReference type="PROSITE" id="PS51194">
    <property type="entry name" value="HELICASE_CTER"/>
    <property type="match status" value="1"/>
</dbReference>
<dbReference type="SMART" id="SM00487">
    <property type="entry name" value="DEXDc"/>
    <property type="match status" value="1"/>
</dbReference>
<dbReference type="PROSITE" id="PS51195">
    <property type="entry name" value="Q_MOTIF"/>
    <property type="match status" value="1"/>
</dbReference>
<dbReference type="GO" id="GO:0005524">
    <property type="term" value="F:ATP binding"/>
    <property type="evidence" value="ECO:0007669"/>
    <property type="project" value="UniProtKB-KW"/>
</dbReference>
<dbReference type="PROSITE" id="PS51192">
    <property type="entry name" value="HELICASE_ATP_BIND_1"/>
    <property type="match status" value="1"/>
</dbReference>
<dbReference type="InterPro" id="IPR027417">
    <property type="entry name" value="P-loop_NTPase"/>
</dbReference>
<name>A0AAX4HTY6_9BACT</name>